<accession>X0SKF1</accession>
<name>X0SKF1_9ZZZZ</name>
<proteinExistence type="predicted"/>
<reference evidence="1" key="1">
    <citation type="journal article" date="2014" name="Front. Microbiol.">
        <title>High frequency of phylogenetically diverse reductive dehalogenase-homologous genes in deep subseafloor sedimentary metagenomes.</title>
        <authorList>
            <person name="Kawai M."/>
            <person name="Futagami T."/>
            <person name="Toyoda A."/>
            <person name="Takaki Y."/>
            <person name="Nishi S."/>
            <person name="Hori S."/>
            <person name="Arai W."/>
            <person name="Tsubouchi T."/>
            <person name="Morono Y."/>
            <person name="Uchiyama I."/>
            <person name="Ito T."/>
            <person name="Fujiyama A."/>
            <person name="Inagaki F."/>
            <person name="Takami H."/>
        </authorList>
    </citation>
    <scope>NUCLEOTIDE SEQUENCE</scope>
    <source>
        <strain evidence="1">Expedition CK06-06</strain>
    </source>
</reference>
<dbReference type="EMBL" id="BARS01003021">
    <property type="protein sequence ID" value="GAF76367.1"/>
    <property type="molecule type" value="Genomic_DNA"/>
</dbReference>
<feature type="non-terminal residue" evidence="1">
    <location>
        <position position="1"/>
    </location>
</feature>
<comment type="caution">
    <text evidence="1">The sequence shown here is derived from an EMBL/GenBank/DDBJ whole genome shotgun (WGS) entry which is preliminary data.</text>
</comment>
<sequence>DAKAEAYRKIAEMIGRNNAALIEIMKLVSEKGIAITPEVMVGGSGAGMTDALMGTILRGMLDKETVAEKSKR</sequence>
<dbReference type="AlphaFoldDB" id="X0SKF1"/>
<protein>
    <submittedName>
        <fullName evidence="1">Uncharacterized protein</fullName>
    </submittedName>
</protein>
<organism evidence="1">
    <name type="scientific">marine sediment metagenome</name>
    <dbReference type="NCBI Taxonomy" id="412755"/>
    <lineage>
        <taxon>unclassified sequences</taxon>
        <taxon>metagenomes</taxon>
        <taxon>ecological metagenomes</taxon>
    </lineage>
</organism>
<gene>
    <name evidence="1" type="ORF">S01H1_05814</name>
</gene>
<evidence type="ECO:0000313" key="1">
    <source>
        <dbReference type="EMBL" id="GAF76367.1"/>
    </source>
</evidence>